<dbReference type="EMBL" id="MN739756">
    <property type="protein sequence ID" value="QHT25112.1"/>
    <property type="molecule type" value="Genomic_DNA"/>
</dbReference>
<evidence type="ECO:0000313" key="1">
    <source>
        <dbReference type="EMBL" id="QHT25112.1"/>
    </source>
</evidence>
<name>A0A6C0E8Q2_9ZZZZ</name>
<proteinExistence type="predicted"/>
<reference evidence="1" key="1">
    <citation type="journal article" date="2020" name="Nature">
        <title>Giant virus diversity and host interactions through global metagenomics.</title>
        <authorList>
            <person name="Schulz F."/>
            <person name="Roux S."/>
            <person name="Paez-Espino D."/>
            <person name="Jungbluth S."/>
            <person name="Walsh D.A."/>
            <person name="Denef V.J."/>
            <person name="McMahon K.D."/>
            <person name="Konstantinidis K.T."/>
            <person name="Eloe-Fadrosh E.A."/>
            <person name="Kyrpides N.C."/>
            <person name="Woyke T."/>
        </authorList>
    </citation>
    <scope>NUCLEOTIDE SEQUENCE</scope>
    <source>
        <strain evidence="1">GVMAG-M-3300023179-150</strain>
    </source>
</reference>
<organism evidence="1">
    <name type="scientific">viral metagenome</name>
    <dbReference type="NCBI Taxonomy" id="1070528"/>
    <lineage>
        <taxon>unclassified sequences</taxon>
        <taxon>metagenomes</taxon>
        <taxon>organismal metagenomes</taxon>
    </lineage>
</organism>
<sequence>MKKLTKKTKKSLKIRKKSAKYKMSGGFNIENVKFILFDGDKILDDKITIINYFNNFYEYSSGNDYNIAKIIVCYINEINRYFKYIVVNDHLDIDYLYFNYGNKNYTVIVDYDNKFQKDDQNEIARLKEETLREFEKTYLDLHSHDDDDAINYDFVNSFNTDLNKKCKYPNELSISCGYLHTINKHNFGDVSENKSIKEITSYYPYITIYGFKGLIICLNKNNKCISSIIAQSDHNELNNKIVQISSRTHRAAENRKYNTLLCAFTILYFIDSNSKKGEYRPVDYIKSIAVNPISLYRMINYFDAKIPQTLYDIIKVYSEQKNIKFEAKFEAPIIIPKIPNHNNNISNNNNIGNNNNIYDTYTTKIVKFYSMLVDNDITSKNMSNISDDGIKNFIGDLFKNKIVYNAISYVYLHDANAKTKAETVTQNLFSTSRKSLRCD</sequence>
<dbReference type="AlphaFoldDB" id="A0A6C0E8Q2"/>
<accession>A0A6C0E8Q2</accession>
<protein>
    <submittedName>
        <fullName evidence="1">Uncharacterized protein</fullName>
    </submittedName>
</protein>